<feature type="signal peptide" evidence="1">
    <location>
        <begin position="1"/>
        <end position="19"/>
    </location>
</feature>
<keyword evidence="3" id="KW-1185">Reference proteome</keyword>
<evidence type="ECO:0000313" key="2">
    <source>
        <dbReference type="EMBL" id="CAH3109266.1"/>
    </source>
</evidence>
<sequence length="85" mass="9861">MTGILRTIFLVSIAATLLASNSAVARSRWTRDILPPNNGGEFLGTYSSFHRPWYGKRREFESEKKLWNRQDKDFDQQRGINLNES</sequence>
<gene>
    <name evidence="2" type="ORF">PMEA_00002905</name>
</gene>
<reference evidence="2 3" key="1">
    <citation type="submission" date="2022-05" db="EMBL/GenBank/DDBJ databases">
        <authorList>
            <consortium name="Genoscope - CEA"/>
            <person name="William W."/>
        </authorList>
    </citation>
    <scope>NUCLEOTIDE SEQUENCE [LARGE SCALE GENOMIC DNA]</scope>
</reference>
<dbReference type="EMBL" id="CALNXJ010000011">
    <property type="protein sequence ID" value="CAH3109266.1"/>
    <property type="molecule type" value="Genomic_DNA"/>
</dbReference>
<comment type="caution">
    <text evidence="2">The sequence shown here is derived from an EMBL/GenBank/DDBJ whole genome shotgun (WGS) entry which is preliminary data.</text>
</comment>
<accession>A0AAU9WCA0</accession>
<organism evidence="2 3">
    <name type="scientific">Pocillopora meandrina</name>
    <dbReference type="NCBI Taxonomy" id="46732"/>
    <lineage>
        <taxon>Eukaryota</taxon>
        <taxon>Metazoa</taxon>
        <taxon>Cnidaria</taxon>
        <taxon>Anthozoa</taxon>
        <taxon>Hexacorallia</taxon>
        <taxon>Scleractinia</taxon>
        <taxon>Astrocoeniina</taxon>
        <taxon>Pocilloporidae</taxon>
        <taxon>Pocillopora</taxon>
    </lineage>
</organism>
<evidence type="ECO:0000256" key="1">
    <source>
        <dbReference type="SAM" id="SignalP"/>
    </source>
</evidence>
<evidence type="ECO:0000313" key="3">
    <source>
        <dbReference type="Proteomes" id="UP001159428"/>
    </source>
</evidence>
<dbReference type="Proteomes" id="UP001159428">
    <property type="component" value="Unassembled WGS sequence"/>
</dbReference>
<proteinExistence type="predicted"/>
<dbReference type="AlphaFoldDB" id="A0AAU9WCA0"/>
<protein>
    <submittedName>
        <fullName evidence="2">Uncharacterized protein</fullName>
    </submittedName>
</protein>
<feature type="chain" id="PRO_5043650647" evidence="1">
    <location>
        <begin position="20"/>
        <end position="85"/>
    </location>
</feature>
<keyword evidence="1" id="KW-0732">Signal</keyword>
<name>A0AAU9WCA0_9CNID</name>